<feature type="compositionally biased region" description="Polar residues" evidence="10">
    <location>
        <begin position="425"/>
        <end position="435"/>
    </location>
</feature>
<evidence type="ECO:0000313" key="12">
    <source>
        <dbReference type="Proteomes" id="UP001583186"/>
    </source>
</evidence>
<evidence type="ECO:0000313" key="11">
    <source>
        <dbReference type="EMBL" id="KAL1894881.1"/>
    </source>
</evidence>
<evidence type="ECO:0000256" key="4">
    <source>
        <dbReference type="ARBA" id="ARBA00022701"/>
    </source>
</evidence>
<accession>A0ABR3Z3R5</accession>
<dbReference type="EMBL" id="JAWCUI010000030">
    <property type="protein sequence ID" value="KAL1894881.1"/>
    <property type="molecule type" value="Genomic_DNA"/>
</dbReference>
<feature type="compositionally biased region" description="Basic and acidic residues" evidence="10">
    <location>
        <begin position="517"/>
        <end position="539"/>
    </location>
</feature>
<gene>
    <name evidence="11" type="ORF">Sste5346_005568</name>
</gene>
<name>A0ABR3Z3R5_9PEZI</name>
<evidence type="ECO:0000256" key="10">
    <source>
        <dbReference type="SAM" id="MobiDB-lite"/>
    </source>
</evidence>
<keyword evidence="8" id="KW-0505">Motor protein</keyword>
<dbReference type="Pfam" id="PF05783">
    <property type="entry name" value="DLIC"/>
    <property type="match status" value="1"/>
</dbReference>
<keyword evidence="6" id="KW-0067">ATP-binding</keyword>
<dbReference type="Proteomes" id="UP001583186">
    <property type="component" value="Unassembled WGS sequence"/>
</dbReference>
<keyword evidence="9" id="KW-0206">Cytoskeleton</keyword>
<comment type="subcellular location">
    <subcellularLocation>
        <location evidence="1">Cytoplasm</location>
        <location evidence="1">Cytoskeleton</location>
    </subcellularLocation>
</comment>
<comment type="caution">
    <text evidence="11">The sequence shown here is derived from an EMBL/GenBank/DDBJ whole genome shotgun (WGS) entry which is preliminary data.</text>
</comment>
<feature type="compositionally biased region" description="Acidic residues" evidence="10">
    <location>
        <begin position="436"/>
        <end position="449"/>
    </location>
</feature>
<evidence type="ECO:0000256" key="5">
    <source>
        <dbReference type="ARBA" id="ARBA00022741"/>
    </source>
</evidence>
<feature type="region of interest" description="Disordered" evidence="10">
    <location>
        <begin position="383"/>
        <end position="564"/>
    </location>
</feature>
<keyword evidence="4" id="KW-0493">Microtubule</keyword>
<feature type="region of interest" description="Disordered" evidence="10">
    <location>
        <begin position="200"/>
        <end position="243"/>
    </location>
</feature>
<sequence length="652" mass="69679">MANTNRFSSYTSVSAGSGNNVAGSVSASAAGGADGAGGSGGKQKKDLWNSMLDSVASGRKLPERNLLVLGGSVDSQREFLASLGSQKQSSLNGEAQLPGGAPVANNFALGYTYYDVLDADQDGDILARISLYLLSKPSPSFSSLLQPLLTPETIPNTLIVILLDWAQPWRWLRQLREWILLLRTVLVSLSPAAKEALEETMEQWRERGRGGARNLDGTTTASTGTGNTPSSGADSGDALPPGPGEWEDALGLPLCVVCQNAEKTDVLENTQGWKDDEFDLVLQYLRTVLVKHGASLIYTTPNVPSQLPTLIHACLGVTSLLKRQPLKPEVIKRTEVVVPSNWDSWTKILVVREGFEVDKVSAGWSIDLQRPFPVMQAQAQTATANNTLQTATQTASRTASPPLDGEGGEETFEGQGEGEVGVTAKKSTNDPQSYGDNEDDYDDDDEDPDSAVSQYERAIRDPGMDVLALAGGDLDEEEDEEAGGNGTQKRRRRRRQQLEVETEDVQLFLGDQLKLLDQFRQKDEAKRDKEAKESKRRESSPGGSGNMAASSEDPAEVISSHIGPVQFNIGGIQVDADDMLERIKNRHGYGSASPEPGSPDGSAVGSGVAGGSVAGGAGVADGANLAPENVDTEKMTAFFADLMNRPSQTRKS</sequence>
<organism evidence="11 12">
    <name type="scientific">Sporothrix stenoceras</name>
    <dbReference type="NCBI Taxonomy" id="5173"/>
    <lineage>
        <taxon>Eukaryota</taxon>
        <taxon>Fungi</taxon>
        <taxon>Dikarya</taxon>
        <taxon>Ascomycota</taxon>
        <taxon>Pezizomycotina</taxon>
        <taxon>Sordariomycetes</taxon>
        <taxon>Sordariomycetidae</taxon>
        <taxon>Ophiostomatales</taxon>
        <taxon>Ophiostomataceae</taxon>
        <taxon>Sporothrix</taxon>
    </lineage>
</organism>
<dbReference type="InterPro" id="IPR008467">
    <property type="entry name" value="Dynein1_light_intermed_chain"/>
</dbReference>
<keyword evidence="2" id="KW-0813">Transport</keyword>
<dbReference type="PANTHER" id="PTHR12688">
    <property type="entry name" value="DYNEIN LIGHT INTERMEDIATE CHAIN"/>
    <property type="match status" value="1"/>
</dbReference>
<dbReference type="PANTHER" id="PTHR12688:SF0">
    <property type="entry name" value="DYNEIN LIGHT INTERMEDIATE CHAIN"/>
    <property type="match status" value="1"/>
</dbReference>
<feature type="compositionally biased region" description="Gly residues" evidence="10">
    <location>
        <begin position="607"/>
        <end position="619"/>
    </location>
</feature>
<feature type="compositionally biased region" description="Low complexity" evidence="10">
    <location>
        <begin position="383"/>
        <end position="400"/>
    </location>
</feature>
<feature type="compositionally biased region" description="Low complexity" evidence="10">
    <location>
        <begin position="217"/>
        <end position="232"/>
    </location>
</feature>
<protein>
    <recommendedName>
        <fullName evidence="13">Dynein light intermediate chain</fullName>
    </recommendedName>
</protein>
<feature type="compositionally biased region" description="Acidic residues" evidence="10">
    <location>
        <begin position="473"/>
        <end position="482"/>
    </location>
</feature>
<evidence type="ECO:0008006" key="13">
    <source>
        <dbReference type="Google" id="ProtNLM"/>
    </source>
</evidence>
<reference evidence="11 12" key="1">
    <citation type="journal article" date="2024" name="IMA Fungus">
        <title>IMA Genome - F19 : A genome assembly and annotation guide to empower mycologists, including annotated draft genome sequences of Ceratocystis pirilliformis, Diaporthe australafricana, Fusarium ophioides, Paecilomyces lecythidis, and Sporothrix stenoceras.</title>
        <authorList>
            <person name="Aylward J."/>
            <person name="Wilson A.M."/>
            <person name="Visagie C.M."/>
            <person name="Spraker J."/>
            <person name="Barnes I."/>
            <person name="Buitendag C."/>
            <person name="Ceriani C."/>
            <person name="Del Mar Angel L."/>
            <person name="du Plessis D."/>
            <person name="Fuchs T."/>
            <person name="Gasser K."/>
            <person name="Kramer D."/>
            <person name="Li W."/>
            <person name="Munsamy K."/>
            <person name="Piso A."/>
            <person name="Price J.L."/>
            <person name="Sonnekus B."/>
            <person name="Thomas C."/>
            <person name="van der Nest A."/>
            <person name="van Dijk A."/>
            <person name="van Heerden A."/>
            <person name="van Vuuren N."/>
            <person name="Yilmaz N."/>
            <person name="Duong T.A."/>
            <person name="van der Merwe N.A."/>
            <person name="Wingfield M.J."/>
            <person name="Wingfield B.D."/>
        </authorList>
    </citation>
    <scope>NUCLEOTIDE SEQUENCE [LARGE SCALE GENOMIC DNA]</scope>
    <source>
        <strain evidence="11 12">CMW 5346</strain>
    </source>
</reference>
<keyword evidence="7" id="KW-0243">Dynein</keyword>
<keyword evidence="12" id="KW-1185">Reference proteome</keyword>
<keyword evidence="3" id="KW-0963">Cytoplasm</keyword>
<evidence type="ECO:0000256" key="9">
    <source>
        <dbReference type="ARBA" id="ARBA00023212"/>
    </source>
</evidence>
<evidence type="ECO:0000256" key="6">
    <source>
        <dbReference type="ARBA" id="ARBA00022840"/>
    </source>
</evidence>
<evidence type="ECO:0000256" key="7">
    <source>
        <dbReference type="ARBA" id="ARBA00023017"/>
    </source>
</evidence>
<evidence type="ECO:0000256" key="3">
    <source>
        <dbReference type="ARBA" id="ARBA00022490"/>
    </source>
</evidence>
<proteinExistence type="predicted"/>
<feature type="region of interest" description="Disordered" evidence="10">
    <location>
        <begin position="583"/>
        <end position="625"/>
    </location>
</feature>
<evidence type="ECO:0000256" key="2">
    <source>
        <dbReference type="ARBA" id="ARBA00022448"/>
    </source>
</evidence>
<evidence type="ECO:0000256" key="8">
    <source>
        <dbReference type="ARBA" id="ARBA00023175"/>
    </source>
</evidence>
<evidence type="ECO:0000256" key="1">
    <source>
        <dbReference type="ARBA" id="ARBA00004245"/>
    </source>
</evidence>
<keyword evidence="5" id="KW-0547">Nucleotide-binding</keyword>
<dbReference type="InterPro" id="IPR022780">
    <property type="entry name" value="Dynein_light_int_chain"/>
</dbReference>